<protein>
    <recommendedName>
        <fullName evidence="2">Histone deacetylase domain-containing protein</fullName>
    </recommendedName>
</protein>
<dbReference type="InterPro" id="IPR023696">
    <property type="entry name" value="Ureohydrolase_dom_sf"/>
</dbReference>
<evidence type="ECO:0000313" key="1">
    <source>
        <dbReference type="EMBL" id="GAG34439.1"/>
    </source>
</evidence>
<dbReference type="SUPFAM" id="SSF52768">
    <property type="entry name" value="Arginase/deacetylase"/>
    <property type="match status" value="1"/>
</dbReference>
<dbReference type="EMBL" id="BARS01040316">
    <property type="protein sequence ID" value="GAG34439.1"/>
    <property type="molecule type" value="Genomic_DNA"/>
</dbReference>
<dbReference type="Gene3D" id="3.40.800.20">
    <property type="entry name" value="Histone deacetylase domain"/>
    <property type="match status" value="1"/>
</dbReference>
<name>X0WTX9_9ZZZZ</name>
<accession>X0WTX9</accession>
<dbReference type="InterPro" id="IPR037138">
    <property type="entry name" value="His_deacetylse_dom_sf"/>
</dbReference>
<proteinExistence type="predicted"/>
<sequence>MKVIFHEDFYQVYTFDPAAAAGRMEAVIEVIEPHVEFVAAKPASGDDIAAVHTGPHTDHVSGRGLYPIAALAAGGAIQAATLALTEPSFGLIRPPGHHAS</sequence>
<organism evidence="1">
    <name type="scientific">marine sediment metagenome</name>
    <dbReference type="NCBI Taxonomy" id="412755"/>
    <lineage>
        <taxon>unclassified sequences</taxon>
        <taxon>metagenomes</taxon>
        <taxon>ecological metagenomes</taxon>
    </lineage>
</organism>
<reference evidence="1" key="1">
    <citation type="journal article" date="2014" name="Front. Microbiol.">
        <title>High frequency of phylogenetically diverse reductive dehalogenase-homologous genes in deep subseafloor sedimentary metagenomes.</title>
        <authorList>
            <person name="Kawai M."/>
            <person name="Futagami T."/>
            <person name="Toyoda A."/>
            <person name="Takaki Y."/>
            <person name="Nishi S."/>
            <person name="Hori S."/>
            <person name="Arai W."/>
            <person name="Tsubouchi T."/>
            <person name="Morono Y."/>
            <person name="Uchiyama I."/>
            <person name="Ito T."/>
            <person name="Fujiyama A."/>
            <person name="Inagaki F."/>
            <person name="Takami H."/>
        </authorList>
    </citation>
    <scope>NUCLEOTIDE SEQUENCE</scope>
    <source>
        <strain evidence="1">Expedition CK06-06</strain>
    </source>
</reference>
<comment type="caution">
    <text evidence="1">The sequence shown here is derived from an EMBL/GenBank/DDBJ whole genome shotgun (WGS) entry which is preliminary data.</text>
</comment>
<gene>
    <name evidence="1" type="ORF">S01H1_61485</name>
</gene>
<evidence type="ECO:0008006" key="2">
    <source>
        <dbReference type="Google" id="ProtNLM"/>
    </source>
</evidence>
<feature type="non-terminal residue" evidence="1">
    <location>
        <position position="100"/>
    </location>
</feature>
<dbReference type="AlphaFoldDB" id="X0WTX9"/>